<dbReference type="AlphaFoldDB" id="T0YQH8"/>
<evidence type="ECO:0000256" key="1">
    <source>
        <dbReference type="ARBA" id="ARBA00000085"/>
    </source>
</evidence>
<evidence type="ECO:0000256" key="5">
    <source>
        <dbReference type="ARBA" id="ARBA00023012"/>
    </source>
</evidence>
<dbReference type="GO" id="GO:0004673">
    <property type="term" value="F:protein histidine kinase activity"/>
    <property type="evidence" value="ECO:0007669"/>
    <property type="project" value="UniProtKB-EC"/>
</dbReference>
<sequence length="75" mass="8143">HRVLRIEVQDDGHGVMPELRARLFEPWVSGRSDGTGLGLALARAIAREHGGELDYAPADPGSLFVLRLPQAEAMP</sequence>
<evidence type="ECO:0000256" key="4">
    <source>
        <dbReference type="ARBA" id="ARBA00022777"/>
    </source>
</evidence>
<feature type="non-terminal residue" evidence="7">
    <location>
        <position position="1"/>
    </location>
</feature>
<dbReference type="InterPro" id="IPR005467">
    <property type="entry name" value="His_kinase_dom"/>
</dbReference>
<dbReference type="InterPro" id="IPR036890">
    <property type="entry name" value="HATPase_C_sf"/>
</dbReference>
<dbReference type="InterPro" id="IPR004358">
    <property type="entry name" value="Sig_transdc_His_kin-like_C"/>
</dbReference>
<organism evidence="7">
    <name type="scientific">mine drainage metagenome</name>
    <dbReference type="NCBI Taxonomy" id="410659"/>
    <lineage>
        <taxon>unclassified sequences</taxon>
        <taxon>metagenomes</taxon>
        <taxon>ecological metagenomes</taxon>
    </lineage>
</organism>
<gene>
    <name evidence="7" type="ORF">B2A_12400</name>
</gene>
<keyword evidence="7" id="KW-0547">Nucleotide-binding</keyword>
<dbReference type="InterPro" id="IPR003594">
    <property type="entry name" value="HATPase_dom"/>
</dbReference>
<dbReference type="PANTHER" id="PTHR43711">
    <property type="entry name" value="TWO-COMPONENT HISTIDINE KINASE"/>
    <property type="match status" value="1"/>
</dbReference>
<protein>
    <recommendedName>
        <fullName evidence="2">histidine kinase</fullName>
        <ecNumber evidence="2">2.7.13.3</ecNumber>
    </recommendedName>
</protein>
<evidence type="ECO:0000256" key="2">
    <source>
        <dbReference type="ARBA" id="ARBA00012438"/>
    </source>
</evidence>
<dbReference type="SUPFAM" id="SSF55874">
    <property type="entry name" value="ATPase domain of HSP90 chaperone/DNA topoisomerase II/histidine kinase"/>
    <property type="match status" value="1"/>
</dbReference>
<reference evidence="7" key="1">
    <citation type="submission" date="2013-08" db="EMBL/GenBank/DDBJ databases">
        <authorList>
            <person name="Mendez C."/>
            <person name="Richter M."/>
            <person name="Ferrer M."/>
            <person name="Sanchez J."/>
        </authorList>
    </citation>
    <scope>NUCLEOTIDE SEQUENCE</scope>
</reference>
<dbReference type="Gene3D" id="3.30.565.10">
    <property type="entry name" value="Histidine kinase-like ATPase, C-terminal domain"/>
    <property type="match status" value="1"/>
</dbReference>
<evidence type="ECO:0000259" key="6">
    <source>
        <dbReference type="PROSITE" id="PS50109"/>
    </source>
</evidence>
<dbReference type="InterPro" id="IPR050736">
    <property type="entry name" value="Sensor_HK_Regulatory"/>
</dbReference>
<keyword evidence="3" id="KW-0808">Transferase</keyword>
<keyword evidence="5" id="KW-0902">Two-component regulatory system</keyword>
<dbReference type="GO" id="GO:0000160">
    <property type="term" value="P:phosphorelay signal transduction system"/>
    <property type="evidence" value="ECO:0007669"/>
    <property type="project" value="UniProtKB-KW"/>
</dbReference>
<evidence type="ECO:0000313" key="7">
    <source>
        <dbReference type="EMBL" id="EQD35388.1"/>
    </source>
</evidence>
<dbReference type="PROSITE" id="PS50109">
    <property type="entry name" value="HIS_KIN"/>
    <property type="match status" value="1"/>
</dbReference>
<dbReference type="EC" id="2.7.13.3" evidence="2"/>
<reference evidence="7" key="2">
    <citation type="journal article" date="2014" name="ISME J.">
        <title>Microbial stratification in low pH oxic and suboxic macroscopic growths along an acid mine drainage.</title>
        <authorList>
            <person name="Mendez-Garcia C."/>
            <person name="Mesa V."/>
            <person name="Sprenger R.R."/>
            <person name="Richter M."/>
            <person name="Diez M.S."/>
            <person name="Solano J."/>
            <person name="Bargiela R."/>
            <person name="Golyshina O.V."/>
            <person name="Manteca A."/>
            <person name="Ramos J.L."/>
            <person name="Gallego J.R."/>
            <person name="Llorente I."/>
            <person name="Martins Dos Santos V.A."/>
            <person name="Jensen O.N."/>
            <person name="Pelaez A.I."/>
            <person name="Sanchez J."/>
            <person name="Ferrer M."/>
        </authorList>
    </citation>
    <scope>NUCLEOTIDE SEQUENCE</scope>
</reference>
<comment type="catalytic activity">
    <reaction evidence="1">
        <text>ATP + protein L-histidine = ADP + protein N-phospho-L-histidine.</text>
        <dbReference type="EC" id="2.7.13.3"/>
    </reaction>
</comment>
<feature type="domain" description="Histidine kinase" evidence="6">
    <location>
        <begin position="1"/>
        <end position="72"/>
    </location>
</feature>
<evidence type="ECO:0000256" key="3">
    <source>
        <dbReference type="ARBA" id="ARBA00022679"/>
    </source>
</evidence>
<name>T0YQH8_9ZZZZ</name>
<keyword evidence="7" id="KW-0067">ATP-binding</keyword>
<dbReference type="GO" id="GO:0005524">
    <property type="term" value="F:ATP binding"/>
    <property type="evidence" value="ECO:0007669"/>
    <property type="project" value="UniProtKB-KW"/>
</dbReference>
<accession>T0YQH8</accession>
<dbReference type="PANTHER" id="PTHR43711:SF28">
    <property type="entry name" value="SENSOR HISTIDINE KINASE YXDK"/>
    <property type="match status" value="1"/>
</dbReference>
<dbReference type="PRINTS" id="PR00344">
    <property type="entry name" value="BCTRLSENSOR"/>
</dbReference>
<keyword evidence="4" id="KW-0418">Kinase</keyword>
<dbReference type="EMBL" id="AUZZ01008945">
    <property type="protein sequence ID" value="EQD35388.1"/>
    <property type="molecule type" value="Genomic_DNA"/>
</dbReference>
<dbReference type="Pfam" id="PF02518">
    <property type="entry name" value="HATPase_c"/>
    <property type="match status" value="1"/>
</dbReference>
<proteinExistence type="predicted"/>
<comment type="caution">
    <text evidence="7">The sequence shown here is derived from an EMBL/GenBank/DDBJ whole genome shotgun (WGS) entry which is preliminary data.</text>
</comment>